<evidence type="ECO:0000259" key="1">
    <source>
        <dbReference type="Pfam" id="PF04738"/>
    </source>
</evidence>
<dbReference type="Proteomes" id="UP000308444">
    <property type="component" value="Unassembled WGS sequence"/>
</dbReference>
<name>A0A9X9A507_BACCE</name>
<dbReference type="EMBL" id="SZOH01002133">
    <property type="protein sequence ID" value="TKI96729.1"/>
    <property type="molecule type" value="Genomic_DNA"/>
</dbReference>
<gene>
    <name evidence="2" type="ORF">FC695_25910</name>
</gene>
<feature type="non-terminal residue" evidence="2">
    <location>
        <position position="1"/>
    </location>
</feature>
<accession>A0A9X9A507</accession>
<evidence type="ECO:0000313" key="3">
    <source>
        <dbReference type="Proteomes" id="UP000308444"/>
    </source>
</evidence>
<dbReference type="AlphaFoldDB" id="A0A9X9A507"/>
<dbReference type="InterPro" id="IPR006827">
    <property type="entry name" value="Lant_deHydtase_N"/>
</dbReference>
<dbReference type="Pfam" id="PF04738">
    <property type="entry name" value="Lant_dehydr_N"/>
    <property type="match status" value="1"/>
</dbReference>
<organism evidence="2 3">
    <name type="scientific">Bacillus cereus</name>
    <dbReference type="NCBI Taxonomy" id="1396"/>
    <lineage>
        <taxon>Bacteria</taxon>
        <taxon>Bacillati</taxon>
        <taxon>Bacillota</taxon>
        <taxon>Bacilli</taxon>
        <taxon>Bacillales</taxon>
        <taxon>Bacillaceae</taxon>
        <taxon>Bacillus</taxon>
        <taxon>Bacillus cereus group</taxon>
    </lineage>
</organism>
<evidence type="ECO:0000313" key="2">
    <source>
        <dbReference type="EMBL" id="TKI96729.1"/>
    </source>
</evidence>
<reference evidence="2 3" key="1">
    <citation type="journal article" date="2019" name="Environ. Microbiol.">
        <title>An active ?-lactamase is a part of an orchestrated cell wall stress resistance network of Bacillus subtilis and related rhizosphere species.</title>
        <authorList>
            <person name="Bucher T."/>
            <person name="Keren-Paz A."/>
            <person name="Hausser J."/>
            <person name="Olender T."/>
            <person name="Cytryn E."/>
            <person name="Kolodkin-Gal I."/>
        </authorList>
    </citation>
    <scope>NUCLEOTIDE SEQUENCE [LARGE SCALE GENOMIC DNA]</scope>
    <source>
        <strain evidence="2 3">I32</strain>
    </source>
</reference>
<proteinExistence type="predicted"/>
<feature type="non-terminal residue" evidence="2">
    <location>
        <position position="92"/>
    </location>
</feature>
<comment type="caution">
    <text evidence="2">The sequence shown here is derived from an EMBL/GenBank/DDBJ whole genome shotgun (WGS) entry which is preliminary data.</text>
</comment>
<feature type="domain" description="Lantibiotic dehydratase N-terminal" evidence="1">
    <location>
        <begin position="1"/>
        <end position="84"/>
    </location>
</feature>
<sequence>PFGLSASVGMGRFSTCNTSEDYASLKKYVQVDMEWATNLIKLLESDLSIVRQLKVKLNQGIMINGSRVKLNYSTDSVNDKQGEQNYVSTSIN</sequence>
<protein>
    <recommendedName>
        <fullName evidence="1">Lantibiotic dehydratase N-terminal domain-containing protein</fullName>
    </recommendedName>
</protein>